<keyword evidence="1" id="KW-0812">Transmembrane</keyword>
<proteinExistence type="predicted"/>
<evidence type="ECO:0000313" key="2">
    <source>
        <dbReference type="EMBL" id="CAG6454465.1"/>
    </source>
</evidence>
<organism evidence="2">
    <name type="scientific">Culex pipiens</name>
    <name type="common">House mosquito</name>
    <dbReference type="NCBI Taxonomy" id="7175"/>
    <lineage>
        <taxon>Eukaryota</taxon>
        <taxon>Metazoa</taxon>
        <taxon>Ecdysozoa</taxon>
        <taxon>Arthropoda</taxon>
        <taxon>Hexapoda</taxon>
        <taxon>Insecta</taxon>
        <taxon>Pterygota</taxon>
        <taxon>Neoptera</taxon>
        <taxon>Endopterygota</taxon>
        <taxon>Diptera</taxon>
        <taxon>Nematocera</taxon>
        <taxon>Culicoidea</taxon>
        <taxon>Culicidae</taxon>
        <taxon>Culicinae</taxon>
        <taxon>Culicini</taxon>
        <taxon>Culex</taxon>
        <taxon>Culex</taxon>
    </lineage>
</organism>
<dbReference type="EMBL" id="HBUE01026120">
    <property type="protein sequence ID" value="CAG6454465.1"/>
    <property type="molecule type" value="Transcribed_RNA"/>
</dbReference>
<keyword evidence="1" id="KW-0472">Membrane</keyword>
<protein>
    <submittedName>
        <fullName evidence="2">(northern house mosquito) hypothetical protein</fullName>
    </submittedName>
</protein>
<accession>A0A8D8AEY5</accession>
<reference evidence="2" key="1">
    <citation type="submission" date="2021-05" db="EMBL/GenBank/DDBJ databases">
        <authorList>
            <person name="Alioto T."/>
            <person name="Alioto T."/>
            <person name="Gomez Garrido J."/>
        </authorList>
    </citation>
    <scope>NUCLEOTIDE SEQUENCE</scope>
</reference>
<sequence length="101" mass="11519">MSRPWKSEVVSFMVLPERKSGRSTLDSALYLRRRSVDRSDPMLFRPVSYLLLAVPLLEAMKSTALVWFAILSFASLAFAFTDRFSAITMLLSSSLDKCCMW</sequence>
<dbReference type="AlphaFoldDB" id="A0A8D8AEY5"/>
<feature type="transmembrane region" description="Helical" evidence="1">
    <location>
        <begin position="64"/>
        <end position="81"/>
    </location>
</feature>
<evidence type="ECO:0000256" key="1">
    <source>
        <dbReference type="SAM" id="Phobius"/>
    </source>
</evidence>
<name>A0A8D8AEY5_CULPI</name>
<keyword evidence="1" id="KW-1133">Transmembrane helix</keyword>